<accession>A0ABS7VSG6</accession>
<dbReference type="InterPro" id="IPR003673">
    <property type="entry name" value="CoA-Trfase_fam_III"/>
</dbReference>
<keyword evidence="1" id="KW-0808">Transferase</keyword>
<dbReference type="SUPFAM" id="SSF89796">
    <property type="entry name" value="CoA-transferase family III (CaiB/BaiF)"/>
    <property type="match status" value="1"/>
</dbReference>
<dbReference type="Gene3D" id="3.30.60.110">
    <property type="match status" value="1"/>
</dbReference>
<reference evidence="1 2" key="1">
    <citation type="submission" date="2021-09" db="EMBL/GenBank/DDBJ databases">
        <title>The complete genome sequence of a new microorganism.</title>
        <authorList>
            <person name="Zi Z."/>
        </authorList>
    </citation>
    <scope>NUCLEOTIDE SEQUENCE [LARGE SCALE GENOMIC DNA]</scope>
    <source>
        <strain evidence="1 2">WGZ8</strain>
    </source>
</reference>
<dbReference type="GO" id="GO:0016740">
    <property type="term" value="F:transferase activity"/>
    <property type="evidence" value="ECO:0007669"/>
    <property type="project" value="UniProtKB-KW"/>
</dbReference>
<dbReference type="InterPro" id="IPR050509">
    <property type="entry name" value="CoA-transferase_III"/>
</dbReference>
<sequence>MADLERASAGNEKARSGPLSGLKVLEFVGIGPGPFAAMLLADMGADILRIDRPGGGDPYSRNVVNRGRPTLFVDLKDASQVTDLMSLIERSDALIEGFRPGVMERLGLGPDLVLQRNPKLVYGRMTGWGQTGPLSQIAGHDINYISVAGALAAIGPEDRPVPPLNLAGDYGGGSLYLVAGILAGIISAQQTGLGQVVDCAICDGAASLMAMFADLSSQGQWTSRRAENLLDGGAPFYRTFECSDGKHLSVGALEPKFYDLLCTQLGFARDELPDRDDVRNWKRLHTLLEQRFKLKTRDEWCQLLSVLDTCVTPVLTLSEAAAHPHMADRQTFIDINGVAQPAPAPRFSGTPSSVRKIADKVVTMDAALARWI</sequence>
<dbReference type="Proteomes" id="UP000704176">
    <property type="component" value="Unassembled WGS sequence"/>
</dbReference>
<dbReference type="RefSeq" id="WP_224315233.1">
    <property type="nucleotide sequence ID" value="NZ_JAIRBM010000018.1"/>
</dbReference>
<organism evidence="1 2">
    <name type="scientific">Microvirga puerhi</name>
    <dbReference type="NCBI Taxonomy" id="2876078"/>
    <lineage>
        <taxon>Bacteria</taxon>
        <taxon>Pseudomonadati</taxon>
        <taxon>Pseudomonadota</taxon>
        <taxon>Alphaproteobacteria</taxon>
        <taxon>Hyphomicrobiales</taxon>
        <taxon>Methylobacteriaceae</taxon>
        <taxon>Microvirga</taxon>
    </lineage>
</organism>
<dbReference type="Gene3D" id="3.40.50.10540">
    <property type="entry name" value="Crotonobetainyl-coa:carnitine coa-transferase, domain 1"/>
    <property type="match status" value="1"/>
</dbReference>
<comment type="caution">
    <text evidence="1">The sequence shown here is derived from an EMBL/GenBank/DDBJ whole genome shotgun (WGS) entry which is preliminary data.</text>
</comment>
<keyword evidence="2" id="KW-1185">Reference proteome</keyword>
<dbReference type="InterPro" id="IPR023606">
    <property type="entry name" value="CoA-Trfase_III_dom_1_sf"/>
</dbReference>
<gene>
    <name evidence="1" type="ORF">K9B37_19695</name>
</gene>
<dbReference type="EMBL" id="JAIRBM010000018">
    <property type="protein sequence ID" value="MBZ6078485.1"/>
    <property type="molecule type" value="Genomic_DNA"/>
</dbReference>
<dbReference type="Gene3D" id="3.30.1540.10">
    <property type="entry name" value="formyl-coa transferase, domain 3"/>
    <property type="match status" value="1"/>
</dbReference>
<dbReference type="Pfam" id="PF02515">
    <property type="entry name" value="CoA_transf_3"/>
    <property type="match status" value="1"/>
</dbReference>
<evidence type="ECO:0000313" key="2">
    <source>
        <dbReference type="Proteomes" id="UP000704176"/>
    </source>
</evidence>
<evidence type="ECO:0000313" key="1">
    <source>
        <dbReference type="EMBL" id="MBZ6078485.1"/>
    </source>
</evidence>
<name>A0ABS7VSG6_9HYPH</name>
<dbReference type="PANTHER" id="PTHR48228">
    <property type="entry name" value="SUCCINYL-COA--D-CITRAMALATE COA-TRANSFERASE"/>
    <property type="match status" value="1"/>
</dbReference>
<protein>
    <submittedName>
        <fullName evidence="1">CoA transferase</fullName>
    </submittedName>
</protein>
<dbReference type="PANTHER" id="PTHR48228:SF5">
    <property type="entry name" value="ALPHA-METHYLACYL-COA RACEMASE"/>
    <property type="match status" value="1"/>
</dbReference>
<dbReference type="InterPro" id="IPR044855">
    <property type="entry name" value="CoA-Trfase_III_dom3_sf"/>
</dbReference>
<proteinExistence type="predicted"/>